<dbReference type="EMBL" id="JAWWNJ010000089">
    <property type="protein sequence ID" value="KAK7000334.1"/>
    <property type="molecule type" value="Genomic_DNA"/>
</dbReference>
<proteinExistence type="predicted"/>
<dbReference type="Proteomes" id="UP001362999">
    <property type="component" value="Unassembled WGS sequence"/>
</dbReference>
<keyword evidence="3" id="KW-1185">Reference proteome</keyword>
<evidence type="ECO:0000313" key="3">
    <source>
        <dbReference type="Proteomes" id="UP001362999"/>
    </source>
</evidence>
<comment type="caution">
    <text evidence="2">The sequence shown here is derived from an EMBL/GenBank/DDBJ whole genome shotgun (WGS) entry which is preliminary data.</text>
</comment>
<gene>
    <name evidence="2" type="ORF">R3P38DRAFT_2561814</name>
</gene>
<sequence length="423" mass="47319">MTLPDPRVSPSPKARNPVLECPTEQPQSDCTARLPLELLSEIFTLCFSQIFQPSINFHNPPLALLRVSRIWRNTALATPSIWTRLRIDALPCKDPFAELCVAWVKRARQLPISLSLHGSLVLFNMRELLEACGPHLHELSLQIDLEREATGRPHRRGRGVGRQIDLLGIQFPSLRVLSIETLSGSELVGAGENTKDWLTLLHAAPSLTELHLPRMAHLSDYQLEAPTSVLIHPTLQTLRMGHPASELGQNRGVVLSHLTLPGLQNLVVSSISAQHLLSFLTRSSPPLRSLTMFLSSTTSLPEAEAQLCRILPATLTDLTLLNGGLHPLVEILNDSQCLLGLMHLSVWVISLRPDQCDAISRMLRYRSLRSFEVVYLESLVYFPENDEAMEKLREISQSMDKDGTEIRVITKQRHGLYMDPSLL</sequence>
<name>A0AAW0A2V8_9AGAR</name>
<dbReference type="SUPFAM" id="SSF52047">
    <property type="entry name" value="RNI-like"/>
    <property type="match status" value="1"/>
</dbReference>
<organism evidence="2 3">
    <name type="scientific">Favolaschia claudopus</name>
    <dbReference type="NCBI Taxonomy" id="2862362"/>
    <lineage>
        <taxon>Eukaryota</taxon>
        <taxon>Fungi</taxon>
        <taxon>Dikarya</taxon>
        <taxon>Basidiomycota</taxon>
        <taxon>Agaricomycotina</taxon>
        <taxon>Agaricomycetes</taxon>
        <taxon>Agaricomycetidae</taxon>
        <taxon>Agaricales</taxon>
        <taxon>Marasmiineae</taxon>
        <taxon>Mycenaceae</taxon>
        <taxon>Favolaschia</taxon>
    </lineage>
</organism>
<reference evidence="2 3" key="1">
    <citation type="journal article" date="2024" name="J Genomics">
        <title>Draft genome sequencing and assembly of Favolaschia claudopus CIRM-BRFM 2984 isolated from oak limbs.</title>
        <authorList>
            <person name="Navarro D."/>
            <person name="Drula E."/>
            <person name="Chaduli D."/>
            <person name="Cazenave R."/>
            <person name="Ahrendt S."/>
            <person name="Wang J."/>
            <person name="Lipzen A."/>
            <person name="Daum C."/>
            <person name="Barry K."/>
            <person name="Grigoriev I.V."/>
            <person name="Favel A."/>
            <person name="Rosso M.N."/>
            <person name="Martin F."/>
        </authorList>
    </citation>
    <scope>NUCLEOTIDE SEQUENCE [LARGE SCALE GENOMIC DNA]</scope>
    <source>
        <strain evidence="2 3">CIRM-BRFM 2984</strain>
    </source>
</reference>
<dbReference type="AlphaFoldDB" id="A0AAW0A2V8"/>
<evidence type="ECO:0008006" key="4">
    <source>
        <dbReference type="Google" id="ProtNLM"/>
    </source>
</evidence>
<accession>A0AAW0A2V8</accession>
<protein>
    <recommendedName>
        <fullName evidence="4">F-box domain-containing protein</fullName>
    </recommendedName>
</protein>
<feature type="region of interest" description="Disordered" evidence="1">
    <location>
        <begin position="1"/>
        <end position="26"/>
    </location>
</feature>
<evidence type="ECO:0000313" key="2">
    <source>
        <dbReference type="EMBL" id="KAK7000334.1"/>
    </source>
</evidence>
<evidence type="ECO:0000256" key="1">
    <source>
        <dbReference type="SAM" id="MobiDB-lite"/>
    </source>
</evidence>